<dbReference type="SUPFAM" id="SSF81338">
    <property type="entry name" value="Aquaporin-like"/>
    <property type="match status" value="1"/>
</dbReference>
<dbReference type="Proteomes" id="UP000010466">
    <property type="component" value="Chromosome"/>
</dbReference>
<name>L0RXV5_MYCC1</name>
<feature type="transmembrane region" description="Helical" evidence="5">
    <location>
        <begin position="81"/>
        <end position="106"/>
    </location>
</feature>
<dbReference type="STRING" id="1246955.MCYN_0623"/>
<dbReference type="PATRIC" id="fig|1246955.3.peg.563"/>
<sequence>MGWWRMDKKTSSIEFFKSLFSYFNLKPSNRINAEKPKDLFTWIVHGIAELFGSILLSLLLAGLSTTISYQQNNPIIIEHYFLHPVLVGLYAGFIAVGLVLFIFLRWSCDLNPAVSLTRYLNGTNDGWYASYKILAQFIGGIFAALIIYGVGHSLVGEKFISNLPINSISSAEKGLGPVKPETLEGKLISGSIWIFFAELLITTILLVPIFSPRIDGKYRDTFIMVLISFSVWAGILSSTAALNPVRGLAQQLPLLFFESSHNSAGFLEYTKMVAKNVNANNAVWNGVVSGTVSMLLGTLFAPFFYLFLQGFTEKVFNPFVAKVISFKNYKAQNMFKPNKKDR</sequence>
<accession>L0RXV5</accession>
<dbReference type="Pfam" id="PF00230">
    <property type="entry name" value="MIP"/>
    <property type="match status" value="1"/>
</dbReference>
<dbReference type="GeneID" id="74932188"/>
<reference evidence="7" key="1">
    <citation type="journal article" date="2013" name="Genome Announc.">
        <title>Complete genome sequence of Mycoplasma cynos strain C142.</title>
        <authorList>
            <person name="Walker C.A."/>
            <person name="Mannering S.A."/>
            <person name="Shields S."/>
            <person name="Blake D.P."/>
            <person name="Brownlie J."/>
        </authorList>
    </citation>
    <scope>NUCLEOTIDE SEQUENCE [LARGE SCALE GENOMIC DNA]</scope>
    <source>
        <strain evidence="7">C142</strain>
    </source>
</reference>
<evidence type="ECO:0000256" key="5">
    <source>
        <dbReference type="SAM" id="Phobius"/>
    </source>
</evidence>
<feature type="transmembrane region" description="Helical" evidence="5">
    <location>
        <begin position="127"/>
        <end position="150"/>
    </location>
</feature>
<dbReference type="GO" id="GO:0015267">
    <property type="term" value="F:channel activity"/>
    <property type="evidence" value="ECO:0007669"/>
    <property type="project" value="InterPro"/>
</dbReference>
<gene>
    <name evidence="6" type="primary">MCYN0623</name>
    <name evidence="6" type="ordered locus">MCYN_0623</name>
</gene>
<comment type="subcellular location">
    <subcellularLocation>
        <location evidence="1">Membrane</location>
        <topology evidence="1">Multi-pass membrane protein</topology>
    </subcellularLocation>
</comment>
<keyword evidence="4 5" id="KW-0472">Membrane</keyword>
<keyword evidence="3 5" id="KW-1133">Transmembrane helix</keyword>
<feature type="transmembrane region" description="Helical" evidence="5">
    <location>
        <begin position="187"/>
        <end position="210"/>
    </location>
</feature>
<evidence type="ECO:0000256" key="3">
    <source>
        <dbReference type="ARBA" id="ARBA00022989"/>
    </source>
</evidence>
<dbReference type="HOGENOM" id="CLU_879460_0_0_14"/>
<evidence type="ECO:0000256" key="1">
    <source>
        <dbReference type="ARBA" id="ARBA00004141"/>
    </source>
</evidence>
<dbReference type="GO" id="GO:0016020">
    <property type="term" value="C:membrane"/>
    <property type="evidence" value="ECO:0007669"/>
    <property type="project" value="UniProtKB-SubCell"/>
</dbReference>
<feature type="transmembrane region" description="Helical" evidence="5">
    <location>
        <begin position="39"/>
        <end position="61"/>
    </location>
</feature>
<evidence type="ECO:0000313" key="7">
    <source>
        <dbReference type="Proteomes" id="UP000010466"/>
    </source>
</evidence>
<dbReference type="InterPro" id="IPR000425">
    <property type="entry name" value="MIP"/>
</dbReference>
<feature type="transmembrane region" description="Helical" evidence="5">
    <location>
        <begin position="222"/>
        <end position="242"/>
    </location>
</feature>
<dbReference type="KEGG" id="mcy:MCYN_0623"/>
<dbReference type="OrthoDB" id="401045at2"/>
<evidence type="ECO:0000256" key="4">
    <source>
        <dbReference type="ARBA" id="ARBA00023136"/>
    </source>
</evidence>
<dbReference type="AlphaFoldDB" id="L0RXV5"/>
<keyword evidence="2 5" id="KW-0812">Transmembrane</keyword>
<dbReference type="InterPro" id="IPR023271">
    <property type="entry name" value="Aquaporin-like"/>
</dbReference>
<keyword evidence="7" id="KW-1185">Reference proteome</keyword>
<protein>
    <submittedName>
        <fullName evidence="6">Putative membrane protein</fullName>
    </submittedName>
</protein>
<evidence type="ECO:0000256" key="2">
    <source>
        <dbReference type="ARBA" id="ARBA00022692"/>
    </source>
</evidence>
<dbReference type="Gene3D" id="1.20.1080.10">
    <property type="entry name" value="Glycerol uptake facilitator protein"/>
    <property type="match status" value="1"/>
</dbReference>
<evidence type="ECO:0000313" key="6">
    <source>
        <dbReference type="EMBL" id="CCP24355.1"/>
    </source>
</evidence>
<dbReference type="eggNOG" id="ENOG5032EI1">
    <property type="taxonomic scope" value="Bacteria"/>
</dbReference>
<feature type="transmembrane region" description="Helical" evidence="5">
    <location>
        <begin position="282"/>
        <end position="308"/>
    </location>
</feature>
<dbReference type="RefSeq" id="WP_015287479.1">
    <property type="nucleotide sequence ID" value="NC_019949.1"/>
</dbReference>
<dbReference type="EMBL" id="HF559394">
    <property type="protein sequence ID" value="CCP24355.1"/>
    <property type="molecule type" value="Genomic_DNA"/>
</dbReference>
<organism evidence="6 7">
    <name type="scientific">Mycoplasmopsis cynos (strain C142)</name>
    <name type="common">Mycoplasma cynos</name>
    <dbReference type="NCBI Taxonomy" id="1246955"/>
    <lineage>
        <taxon>Bacteria</taxon>
        <taxon>Bacillati</taxon>
        <taxon>Mycoplasmatota</taxon>
        <taxon>Mycoplasmoidales</taxon>
        <taxon>Metamycoplasmataceae</taxon>
        <taxon>Mycoplasmopsis</taxon>
    </lineage>
</organism>
<proteinExistence type="predicted"/>